<dbReference type="Pfam" id="PF10708">
    <property type="entry name" value="DUF2510"/>
    <property type="match status" value="1"/>
</dbReference>
<accession>A0A1H4TLL7</accession>
<keyword evidence="1" id="KW-0472">Membrane</keyword>
<evidence type="ECO:0000259" key="2">
    <source>
        <dbReference type="Pfam" id="PF10708"/>
    </source>
</evidence>
<feature type="domain" description="DUF4328" evidence="3">
    <location>
        <begin position="104"/>
        <end position="256"/>
    </location>
</feature>
<dbReference type="AlphaFoldDB" id="A0A1H4TLL7"/>
<sequence>MSTQGAGWYADPQDGRWLRWWDGSSWTEHLHPLPPATAAQHPDLPRRWGLLSVLTQLALAVMVLLCAYGLWVDRQVLAFDEELRLRPDTLTVADGERIDALLTSTFVVSAWMLVTGVLVISWLYTAHRSNRMDRSVVRHASGWAVGGWFVPVLNFWRPFQMVTDVRRGATGDPRPGIPFSQGWWWGLFAGQYVLSWAGQTRASLRAGLRADTSTEAPPLLGFSQVAVDVAQWHQWQSVVTIAAGLLAVVVVRNVTRLVMTGQTGQSQSTNTTTSLTG</sequence>
<dbReference type="InterPro" id="IPR025565">
    <property type="entry name" value="DUF4328"/>
</dbReference>
<feature type="transmembrane region" description="Helical" evidence="1">
    <location>
        <begin position="100"/>
        <end position="124"/>
    </location>
</feature>
<reference evidence="5" key="1">
    <citation type="submission" date="2016-10" db="EMBL/GenBank/DDBJ databases">
        <authorList>
            <person name="Varghese N."/>
            <person name="Submissions S."/>
        </authorList>
    </citation>
    <scope>NUCLEOTIDE SEQUENCE [LARGE SCALE GENOMIC DNA]</scope>
    <source>
        <strain evidence="5">DSM 22017</strain>
    </source>
</reference>
<feature type="transmembrane region" description="Helical" evidence="1">
    <location>
        <begin position="136"/>
        <end position="156"/>
    </location>
</feature>
<gene>
    <name evidence="4" type="ORF">SAMN04489844_2547</name>
</gene>
<evidence type="ECO:0000256" key="1">
    <source>
        <dbReference type="SAM" id="Phobius"/>
    </source>
</evidence>
<evidence type="ECO:0008006" key="6">
    <source>
        <dbReference type="Google" id="ProtNLM"/>
    </source>
</evidence>
<dbReference type="Proteomes" id="UP000198742">
    <property type="component" value="Unassembled WGS sequence"/>
</dbReference>
<protein>
    <recommendedName>
        <fullName evidence="6">DUF4328 domain-containing protein</fullName>
    </recommendedName>
</protein>
<evidence type="ECO:0000259" key="3">
    <source>
        <dbReference type="Pfam" id="PF14219"/>
    </source>
</evidence>
<proteinExistence type="predicted"/>
<evidence type="ECO:0000313" key="4">
    <source>
        <dbReference type="EMBL" id="SEC57148.1"/>
    </source>
</evidence>
<dbReference type="Pfam" id="PF14219">
    <property type="entry name" value="DUF4328"/>
    <property type="match status" value="1"/>
</dbReference>
<feature type="transmembrane region" description="Helical" evidence="1">
    <location>
        <begin position="232"/>
        <end position="251"/>
    </location>
</feature>
<dbReference type="InterPro" id="IPR018929">
    <property type="entry name" value="DUF2510"/>
</dbReference>
<dbReference type="EMBL" id="FNRT01000002">
    <property type="protein sequence ID" value="SEC57148.1"/>
    <property type="molecule type" value="Genomic_DNA"/>
</dbReference>
<keyword evidence="1" id="KW-0812">Transmembrane</keyword>
<evidence type="ECO:0000313" key="5">
    <source>
        <dbReference type="Proteomes" id="UP000198742"/>
    </source>
</evidence>
<feature type="transmembrane region" description="Helical" evidence="1">
    <location>
        <begin position="48"/>
        <end position="71"/>
    </location>
</feature>
<organism evidence="4 5">
    <name type="scientific">Nocardioides exalbidus</name>
    <dbReference type="NCBI Taxonomy" id="402596"/>
    <lineage>
        <taxon>Bacteria</taxon>
        <taxon>Bacillati</taxon>
        <taxon>Actinomycetota</taxon>
        <taxon>Actinomycetes</taxon>
        <taxon>Propionibacteriales</taxon>
        <taxon>Nocardioidaceae</taxon>
        <taxon>Nocardioides</taxon>
    </lineage>
</organism>
<dbReference type="RefSeq" id="WP_217630481.1">
    <property type="nucleotide sequence ID" value="NZ_FNRT01000002.1"/>
</dbReference>
<keyword evidence="1" id="KW-1133">Transmembrane helix</keyword>
<dbReference type="STRING" id="402596.SAMN04489844_2547"/>
<name>A0A1H4TLL7_9ACTN</name>
<keyword evidence="5" id="KW-1185">Reference proteome</keyword>
<feature type="domain" description="DUF2510" evidence="2">
    <location>
        <begin position="6"/>
        <end position="39"/>
    </location>
</feature>